<organism evidence="1 2">
    <name type="scientific">Striga asiatica</name>
    <name type="common">Asiatic witchweed</name>
    <name type="synonym">Buchnera asiatica</name>
    <dbReference type="NCBI Taxonomy" id="4170"/>
    <lineage>
        <taxon>Eukaryota</taxon>
        <taxon>Viridiplantae</taxon>
        <taxon>Streptophyta</taxon>
        <taxon>Embryophyta</taxon>
        <taxon>Tracheophyta</taxon>
        <taxon>Spermatophyta</taxon>
        <taxon>Magnoliopsida</taxon>
        <taxon>eudicotyledons</taxon>
        <taxon>Gunneridae</taxon>
        <taxon>Pentapetalae</taxon>
        <taxon>asterids</taxon>
        <taxon>lamiids</taxon>
        <taxon>Lamiales</taxon>
        <taxon>Orobanchaceae</taxon>
        <taxon>Buchnereae</taxon>
        <taxon>Striga</taxon>
    </lineage>
</organism>
<evidence type="ECO:0000313" key="1">
    <source>
        <dbReference type="EMBL" id="GER36477.1"/>
    </source>
</evidence>
<reference evidence="2" key="1">
    <citation type="journal article" date="2019" name="Curr. Biol.">
        <title>Genome Sequence of Striga asiatica Provides Insight into the Evolution of Plant Parasitism.</title>
        <authorList>
            <person name="Yoshida S."/>
            <person name="Kim S."/>
            <person name="Wafula E.K."/>
            <person name="Tanskanen J."/>
            <person name="Kim Y.M."/>
            <person name="Honaas L."/>
            <person name="Yang Z."/>
            <person name="Spallek T."/>
            <person name="Conn C.E."/>
            <person name="Ichihashi Y."/>
            <person name="Cheong K."/>
            <person name="Cui S."/>
            <person name="Der J.P."/>
            <person name="Gundlach H."/>
            <person name="Jiao Y."/>
            <person name="Hori C."/>
            <person name="Ishida J.K."/>
            <person name="Kasahara H."/>
            <person name="Kiba T."/>
            <person name="Kim M.S."/>
            <person name="Koo N."/>
            <person name="Laohavisit A."/>
            <person name="Lee Y.H."/>
            <person name="Lumba S."/>
            <person name="McCourt P."/>
            <person name="Mortimer J.C."/>
            <person name="Mutuku J.M."/>
            <person name="Nomura T."/>
            <person name="Sasaki-Sekimoto Y."/>
            <person name="Seto Y."/>
            <person name="Wang Y."/>
            <person name="Wakatake T."/>
            <person name="Sakakibara H."/>
            <person name="Demura T."/>
            <person name="Yamaguchi S."/>
            <person name="Yoneyama K."/>
            <person name="Manabe R.I."/>
            <person name="Nelson D.C."/>
            <person name="Schulman A.H."/>
            <person name="Timko M.P."/>
            <person name="dePamphilis C.W."/>
            <person name="Choi D."/>
            <person name="Shirasu K."/>
        </authorList>
    </citation>
    <scope>NUCLEOTIDE SEQUENCE [LARGE SCALE GENOMIC DNA]</scope>
    <source>
        <strain evidence="2">cv. UVA1</strain>
    </source>
</reference>
<dbReference type="GO" id="GO:0008289">
    <property type="term" value="F:lipid binding"/>
    <property type="evidence" value="ECO:0007669"/>
    <property type="project" value="InterPro"/>
</dbReference>
<dbReference type="OrthoDB" id="75724at2759"/>
<dbReference type="PANTHER" id="PTHR45932">
    <property type="entry name" value="PATELLIN-1"/>
    <property type="match status" value="1"/>
</dbReference>
<dbReference type="PANTHER" id="PTHR45932:SF17">
    <property type="entry name" value="CELLULAR RETINALDEHYDE-BINDING_TRIPLE FUNCTION DOMAIN-CONTAINING PROTEIN"/>
    <property type="match status" value="1"/>
</dbReference>
<evidence type="ECO:0000313" key="2">
    <source>
        <dbReference type="Proteomes" id="UP000325081"/>
    </source>
</evidence>
<protein>
    <submittedName>
        <fullName evidence="1">Patellin-3</fullName>
    </submittedName>
</protein>
<dbReference type="InterPro" id="IPR038765">
    <property type="entry name" value="Papain-like_cys_pep_sf"/>
</dbReference>
<sequence>MDIFLIGDNQTNALSCVLLDELLEKNVRKLDLSPDGIYSIVRINDLKNSRGLILFKELRQGTRLFNLLANRYYEHEVLVYFCLEEGYLINGFVKVFINVPSWFLAYNKEPRASLCLLVRQGLSRLLDCGVFVVAFAEYFVSEEIINVETFDVHIERLRFCYYLFSWKDEVGKQF</sequence>
<comment type="caution">
    <text evidence="1">The sequence shown here is derived from an EMBL/GenBank/DDBJ whole genome shotgun (WGS) entry which is preliminary data.</text>
</comment>
<dbReference type="EMBL" id="BKCP01005183">
    <property type="protein sequence ID" value="GER36477.1"/>
    <property type="molecule type" value="Genomic_DNA"/>
</dbReference>
<accession>A0A5A7PWH9</accession>
<dbReference type="AlphaFoldDB" id="A0A5A7PWH9"/>
<proteinExistence type="predicted"/>
<name>A0A5A7PWH9_STRAF</name>
<dbReference type="InterPro" id="IPR044834">
    <property type="entry name" value="PATL"/>
</dbReference>
<dbReference type="Proteomes" id="UP000325081">
    <property type="component" value="Unassembled WGS sequence"/>
</dbReference>
<dbReference type="SUPFAM" id="SSF54001">
    <property type="entry name" value="Cysteine proteinases"/>
    <property type="match status" value="1"/>
</dbReference>
<gene>
    <name evidence="1" type="ORF">STAS_12813</name>
</gene>
<keyword evidence="2" id="KW-1185">Reference proteome</keyword>